<evidence type="ECO:0008006" key="3">
    <source>
        <dbReference type="Google" id="ProtNLM"/>
    </source>
</evidence>
<gene>
    <name evidence="1" type="ORF">OIE14_11095</name>
</gene>
<protein>
    <recommendedName>
        <fullName evidence="3">Excreted virulence factor EspC, type VII ESX diderm</fullName>
    </recommendedName>
</protein>
<sequence>MEPEQAAPPSMTLTTPVGLVATVQETLVKASRLDTPEGAIALRLAETLDDAGHTASGIAALAKQLHASLDLALKGAEEVGDEVDELKARRDRRRRA</sequence>
<dbReference type="EMBL" id="CP109071">
    <property type="protein sequence ID" value="WSA34539.1"/>
    <property type="molecule type" value="Genomic_DNA"/>
</dbReference>
<accession>A0ABZ1EJY3</accession>
<name>A0ABZ1EJY3_9ACTN</name>
<organism evidence="1 2">
    <name type="scientific">Micromonospora peucetia</name>
    <dbReference type="NCBI Taxonomy" id="47871"/>
    <lineage>
        <taxon>Bacteria</taxon>
        <taxon>Bacillati</taxon>
        <taxon>Actinomycetota</taxon>
        <taxon>Actinomycetes</taxon>
        <taxon>Micromonosporales</taxon>
        <taxon>Micromonosporaceae</taxon>
        <taxon>Micromonospora</taxon>
    </lineage>
</organism>
<proteinExistence type="predicted"/>
<dbReference type="RefSeq" id="WP_326564545.1">
    <property type="nucleotide sequence ID" value="NZ_CP109071.1"/>
</dbReference>
<keyword evidence="2" id="KW-1185">Reference proteome</keyword>
<evidence type="ECO:0000313" key="1">
    <source>
        <dbReference type="EMBL" id="WSA34539.1"/>
    </source>
</evidence>
<dbReference type="Proteomes" id="UP001334804">
    <property type="component" value="Chromosome"/>
</dbReference>
<reference evidence="1 2" key="1">
    <citation type="submission" date="2022-10" db="EMBL/GenBank/DDBJ databases">
        <title>The complete genomes of actinobacterial strains from the NBC collection.</title>
        <authorList>
            <person name="Joergensen T.S."/>
            <person name="Alvarez Arevalo M."/>
            <person name="Sterndorff E.B."/>
            <person name="Faurdal D."/>
            <person name="Vuksanovic O."/>
            <person name="Mourched A.-S."/>
            <person name="Charusanti P."/>
            <person name="Shaw S."/>
            <person name="Blin K."/>
            <person name="Weber T."/>
        </authorList>
    </citation>
    <scope>NUCLEOTIDE SEQUENCE [LARGE SCALE GENOMIC DNA]</scope>
    <source>
        <strain evidence="1 2">NBC 01809</strain>
    </source>
</reference>
<evidence type="ECO:0000313" key="2">
    <source>
        <dbReference type="Proteomes" id="UP001334804"/>
    </source>
</evidence>